<evidence type="ECO:0000259" key="2">
    <source>
        <dbReference type="Pfam" id="PF16899"/>
    </source>
</evidence>
<dbReference type="InterPro" id="IPR031658">
    <property type="entry name" value="Cyclin_C_2"/>
</dbReference>
<dbReference type="Gene3D" id="1.10.472.10">
    <property type="entry name" value="Cyclin-like"/>
    <property type="match status" value="1"/>
</dbReference>
<dbReference type="Pfam" id="PF16899">
    <property type="entry name" value="Cyclin_C_2"/>
    <property type="match status" value="1"/>
</dbReference>
<gene>
    <name evidence="3" type="ORF">FKW44_004753</name>
</gene>
<keyword evidence="1" id="KW-0195">Cyclin</keyword>
<feature type="domain" description="Cyclin C-terminal" evidence="2">
    <location>
        <begin position="24"/>
        <end position="106"/>
    </location>
</feature>
<proteinExistence type="predicted"/>
<dbReference type="EMBL" id="CP045892">
    <property type="protein sequence ID" value="QQP52565.1"/>
    <property type="molecule type" value="Genomic_DNA"/>
</dbReference>
<dbReference type="CDD" id="cd20525">
    <property type="entry name" value="CYCLIN_CCNH_rpt2"/>
    <property type="match status" value="1"/>
</dbReference>
<sequence>MHRVHPDPGTLAKYQKYEHQSRTRCTSLNNPESLRPDIDKFLDDVNFTNAILTYSPSQIALASIIHAASKNGQNMDSYVLDVLFGSNDEKLMTLVESVKNIRLMVKNIEPCPPLATIKPISEKLEKCRNQENNPDSQA</sequence>
<accession>A0A7T8HMD4</accession>
<keyword evidence="4" id="KW-1185">Reference proteome</keyword>
<evidence type="ECO:0000313" key="4">
    <source>
        <dbReference type="Proteomes" id="UP000595437"/>
    </source>
</evidence>
<dbReference type="Proteomes" id="UP000595437">
    <property type="component" value="Chromosome 3"/>
</dbReference>
<dbReference type="OrthoDB" id="340962at2759"/>
<dbReference type="SUPFAM" id="SSF47954">
    <property type="entry name" value="Cyclin-like"/>
    <property type="match status" value="1"/>
</dbReference>
<dbReference type="AlphaFoldDB" id="A0A7T8HMD4"/>
<evidence type="ECO:0000256" key="1">
    <source>
        <dbReference type="ARBA" id="ARBA00023127"/>
    </source>
</evidence>
<protein>
    <submittedName>
        <fullName evidence="3">Cdk activating kin</fullName>
    </submittedName>
</protein>
<evidence type="ECO:0000313" key="3">
    <source>
        <dbReference type="EMBL" id="QQP52565.1"/>
    </source>
</evidence>
<organism evidence="3 4">
    <name type="scientific">Caligus rogercresseyi</name>
    <name type="common">Sea louse</name>
    <dbReference type="NCBI Taxonomy" id="217165"/>
    <lineage>
        <taxon>Eukaryota</taxon>
        <taxon>Metazoa</taxon>
        <taxon>Ecdysozoa</taxon>
        <taxon>Arthropoda</taxon>
        <taxon>Crustacea</taxon>
        <taxon>Multicrustacea</taxon>
        <taxon>Hexanauplia</taxon>
        <taxon>Copepoda</taxon>
        <taxon>Siphonostomatoida</taxon>
        <taxon>Caligidae</taxon>
        <taxon>Caligus</taxon>
    </lineage>
</organism>
<reference evidence="4" key="1">
    <citation type="submission" date="2021-01" db="EMBL/GenBank/DDBJ databases">
        <title>Caligus Genome Assembly.</title>
        <authorList>
            <person name="Gallardo-Escarate C."/>
        </authorList>
    </citation>
    <scope>NUCLEOTIDE SEQUENCE [LARGE SCALE GENOMIC DNA]</scope>
</reference>
<feature type="non-terminal residue" evidence="3">
    <location>
        <position position="138"/>
    </location>
</feature>
<dbReference type="InterPro" id="IPR036915">
    <property type="entry name" value="Cyclin-like_sf"/>
</dbReference>
<name>A0A7T8HMD4_CALRO</name>